<reference evidence="1 2" key="1">
    <citation type="submission" date="2020-08" db="EMBL/GenBank/DDBJ databases">
        <title>Genomic Encyclopedia of Type Strains, Phase IV (KMG-IV): sequencing the most valuable type-strain genomes for metagenomic binning, comparative biology and taxonomic classification.</title>
        <authorList>
            <person name="Goeker M."/>
        </authorList>
    </citation>
    <scope>NUCLEOTIDE SEQUENCE [LARGE SCALE GENOMIC DNA]</scope>
    <source>
        <strain evidence="1 2">DSM 26189</strain>
    </source>
</reference>
<name>A0A7W6FQI3_9SPHN</name>
<organism evidence="1 2">
    <name type="scientific">Sphingobium jiangsuense</name>
    <dbReference type="NCBI Taxonomy" id="870476"/>
    <lineage>
        <taxon>Bacteria</taxon>
        <taxon>Pseudomonadati</taxon>
        <taxon>Pseudomonadota</taxon>
        <taxon>Alphaproteobacteria</taxon>
        <taxon>Sphingomonadales</taxon>
        <taxon>Sphingomonadaceae</taxon>
        <taxon>Sphingobium</taxon>
    </lineage>
</organism>
<proteinExistence type="predicted"/>
<protein>
    <submittedName>
        <fullName evidence="1">Uncharacterized protein</fullName>
    </submittedName>
</protein>
<gene>
    <name evidence="1" type="ORF">GGR43_002420</name>
</gene>
<dbReference type="EMBL" id="JACIDT010000008">
    <property type="protein sequence ID" value="MBB3926697.1"/>
    <property type="molecule type" value="Genomic_DNA"/>
</dbReference>
<comment type="caution">
    <text evidence="1">The sequence shown here is derived from an EMBL/GenBank/DDBJ whole genome shotgun (WGS) entry which is preliminary data.</text>
</comment>
<sequence length="62" mass="6345">MRLPRSRAFFLLLAGAALALVLIANAHLVYVASTSQPACVPHARADGDKPVGGAFGAARPSC</sequence>
<evidence type="ECO:0000313" key="2">
    <source>
        <dbReference type="Proteomes" id="UP000571950"/>
    </source>
</evidence>
<evidence type="ECO:0000313" key="1">
    <source>
        <dbReference type="EMBL" id="MBB3926697.1"/>
    </source>
</evidence>
<dbReference type="RefSeq" id="WP_188072213.1">
    <property type="nucleotide sequence ID" value="NZ_BSPS01000102.1"/>
</dbReference>
<dbReference type="Proteomes" id="UP000571950">
    <property type="component" value="Unassembled WGS sequence"/>
</dbReference>
<accession>A0A7W6FQI3</accession>
<keyword evidence="2" id="KW-1185">Reference proteome</keyword>
<dbReference type="AlphaFoldDB" id="A0A7W6FQI3"/>